<evidence type="ECO:0000313" key="3">
    <source>
        <dbReference type="EMBL" id="SPF36926.1"/>
    </source>
</evidence>
<sequence>MRKFLPVILVCLFATATFVSAQDKPAAVAQSQDNPYSGFNKRAYTRVTDILLRSADKMPEENYQFKPTDTVRTYGQILGHVADAQYLFCSIALGEKNPGLNVEQTKTSKADLIAALKEAFAYCNKAYDGMTDASGTQTVKLFGGDTPKLDVLTVNNMHNMEHYGNLVTYMRIKNIVPPSSEQPPQPAAKKQ</sequence>
<proteinExistence type="predicted"/>
<gene>
    <name evidence="3" type="ORF">SBA1_170050</name>
</gene>
<dbReference type="InterPro" id="IPR034660">
    <property type="entry name" value="DinB/YfiT-like"/>
</dbReference>
<dbReference type="AlphaFoldDB" id="A0A2U3KB93"/>
<name>A0A2U3KB93_9BACT</name>
<feature type="domain" description="DinB-like" evidence="2">
    <location>
        <begin position="44"/>
        <end position="164"/>
    </location>
</feature>
<feature type="chain" id="PRO_5015471154" description="DinB-like domain-containing protein" evidence="1">
    <location>
        <begin position="22"/>
        <end position="191"/>
    </location>
</feature>
<evidence type="ECO:0000259" key="2">
    <source>
        <dbReference type="Pfam" id="PF12867"/>
    </source>
</evidence>
<keyword evidence="1" id="KW-0732">Signal</keyword>
<dbReference type="EMBL" id="OMOD01000079">
    <property type="protein sequence ID" value="SPF36926.1"/>
    <property type="molecule type" value="Genomic_DNA"/>
</dbReference>
<evidence type="ECO:0000313" key="4">
    <source>
        <dbReference type="Proteomes" id="UP000238701"/>
    </source>
</evidence>
<dbReference type="InterPro" id="IPR024775">
    <property type="entry name" value="DinB-like"/>
</dbReference>
<protein>
    <recommendedName>
        <fullName evidence="2">DinB-like domain-containing protein</fullName>
    </recommendedName>
</protein>
<accession>A0A2U3KB93</accession>
<dbReference type="SUPFAM" id="SSF109854">
    <property type="entry name" value="DinB/YfiT-like putative metalloenzymes"/>
    <property type="match status" value="1"/>
</dbReference>
<evidence type="ECO:0000256" key="1">
    <source>
        <dbReference type="SAM" id="SignalP"/>
    </source>
</evidence>
<dbReference type="Proteomes" id="UP000238701">
    <property type="component" value="Unassembled WGS sequence"/>
</dbReference>
<organism evidence="3 4">
    <name type="scientific">Candidatus Sulfotelmatobacter kueseliae</name>
    <dbReference type="NCBI Taxonomy" id="2042962"/>
    <lineage>
        <taxon>Bacteria</taxon>
        <taxon>Pseudomonadati</taxon>
        <taxon>Acidobacteriota</taxon>
        <taxon>Terriglobia</taxon>
        <taxon>Terriglobales</taxon>
        <taxon>Candidatus Korobacteraceae</taxon>
        <taxon>Candidatus Sulfotelmatobacter</taxon>
    </lineage>
</organism>
<feature type="signal peptide" evidence="1">
    <location>
        <begin position="1"/>
        <end position="21"/>
    </location>
</feature>
<dbReference type="Pfam" id="PF12867">
    <property type="entry name" value="DinB_2"/>
    <property type="match status" value="1"/>
</dbReference>
<dbReference type="OrthoDB" id="120106at2"/>
<dbReference type="Gene3D" id="1.20.120.450">
    <property type="entry name" value="dinb family like domain"/>
    <property type="match status" value="1"/>
</dbReference>
<reference evidence="4" key="1">
    <citation type="submission" date="2018-02" db="EMBL/GenBank/DDBJ databases">
        <authorList>
            <person name="Hausmann B."/>
        </authorList>
    </citation>
    <scope>NUCLEOTIDE SEQUENCE [LARGE SCALE GENOMIC DNA]</scope>
    <source>
        <strain evidence="4">Peat soil MAG SbA1</strain>
    </source>
</reference>